<keyword evidence="1" id="KW-0812">Transmembrane</keyword>
<protein>
    <recommendedName>
        <fullName evidence="2">CD-NTase-associated protein 16 NUDIX domain-containing protein</fullName>
    </recommendedName>
</protein>
<evidence type="ECO:0000313" key="4">
    <source>
        <dbReference type="Proteomes" id="UP001319180"/>
    </source>
</evidence>
<keyword evidence="1" id="KW-1133">Transmembrane helix</keyword>
<evidence type="ECO:0000313" key="3">
    <source>
        <dbReference type="EMBL" id="MBT1689439.1"/>
    </source>
</evidence>
<feature type="transmembrane region" description="Helical" evidence="1">
    <location>
        <begin position="32"/>
        <end position="50"/>
    </location>
</feature>
<organism evidence="3 4">
    <name type="scientific">Dawidia soli</name>
    <dbReference type="NCBI Taxonomy" id="2782352"/>
    <lineage>
        <taxon>Bacteria</taxon>
        <taxon>Pseudomonadati</taxon>
        <taxon>Bacteroidota</taxon>
        <taxon>Cytophagia</taxon>
        <taxon>Cytophagales</taxon>
        <taxon>Chryseotaleaceae</taxon>
        <taxon>Dawidia</taxon>
    </lineage>
</organism>
<feature type="transmembrane region" description="Helical" evidence="1">
    <location>
        <begin position="62"/>
        <end position="80"/>
    </location>
</feature>
<sequence>MKYLLQVIAATILIVVGRYFLSDELRPEFVGNGLGMFVLLFTVELVYDAYTNWHRLWLVIRCWWLGLFGGHVRFSMSYLYRIKVNDKYLLVKNSNWDHYQLVGGKYKRLALTQKILNDFDAIDDLQMPTNGLKKDDLAVFVPAKNAIKFIDWFNTGKDREVSHWREFYEELIDGKGKLLDQKAFSYVNYNFRKTVCTPLKRASNWDCWEILQYDILDFVPNAEQEKRMEELFQKGDSDYVKWADVSLIQSLGFDGRQAKTIYKIGQHTKWAINLKWSK</sequence>
<evidence type="ECO:0000256" key="1">
    <source>
        <dbReference type="SAM" id="Phobius"/>
    </source>
</evidence>
<gene>
    <name evidence="3" type="ORF">KK078_22935</name>
</gene>
<dbReference type="InterPro" id="IPR040829">
    <property type="entry name" value="Cap16_NUDIX"/>
</dbReference>
<dbReference type="AlphaFoldDB" id="A0AAP2DD21"/>
<keyword evidence="1" id="KW-0472">Membrane</keyword>
<evidence type="ECO:0000259" key="2">
    <source>
        <dbReference type="Pfam" id="PF18167"/>
    </source>
</evidence>
<dbReference type="Pfam" id="PF18167">
    <property type="entry name" value="Sa_NUDIX"/>
    <property type="match status" value="1"/>
</dbReference>
<name>A0AAP2DD21_9BACT</name>
<comment type="caution">
    <text evidence="3">The sequence shown here is derived from an EMBL/GenBank/DDBJ whole genome shotgun (WGS) entry which is preliminary data.</text>
</comment>
<dbReference type="Proteomes" id="UP001319180">
    <property type="component" value="Unassembled WGS sequence"/>
</dbReference>
<dbReference type="RefSeq" id="WP_254092662.1">
    <property type="nucleotide sequence ID" value="NZ_JAHESC010000041.1"/>
</dbReference>
<keyword evidence="4" id="KW-1185">Reference proteome</keyword>
<reference evidence="3 4" key="1">
    <citation type="submission" date="2021-05" db="EMBL/GenBank/DDBJ databases">
        <title>A Polyphasic approach of four new species of the genus Ohtaekwangia: Ohtaekwangia histidinii sp. nov., Ohtaekwangia cretensis sp. nov., Ohtaekwangia indiensis sp. nov., Ohtaekwangia reichenbachii sp. nov. from diverse environment.</title>
        <authorList>
            <person name="Octaviana S."/>
        </authorList>
    </citation>
    <scope>NUCLEOTIDE SEQUENCE [LARGE SCALE GENOMIC DNA]</scope>
    <source>
        <strain evidence="3 4">PWU37</strain>
    </source>
</reference>
<dbReference type="EMBL" id="JAHESC010000041">
    <property type="protein sequence ID" value="MBT1689439.1"/>
    <property type="molecule type" value="Genomic_DNA"/>
</dbReference>
<feature type="domain" description="CD-NTase-associated protein 16 NUDIX" evidence="2">
    <location>
        <begin position="72"/>
        <end position="271"/>
    </location>
</feature>
<proteinExistence type="predicted"/>
<accession>A0AAP2DD21</accession>